<dbReference type="Proteomes" id="UP000043763">
    <property type="component" value="Unassembled WGS sequence"/>
</dbReference>
<evidence type="ECO:0000313" key="3">
    <source>
        <dbReference type="EMBL" id="CRF31377.1"/>
    </source>
</evidence>
<feature type="region of interest" description="Disordered" evidence="1">
    <location>
        <begin position="26"/>
        <end position="76"/>
    </location>
</feature>
<dbReference type="RefSeq" id="WP_048593269.1">
    <property type="nucleotide sequence ID" value="NZ_CVLB01000001.1"/>
</dbReference>
<keyword evidence="2" id="KW-0732">Signal</keyword>
<accession>A0A0G4K342</accession>
<dbReference type="AlphaFoldDB" id="A0A0G4K342"/>
<feature type="compositionally biased region" description="Low complexity" evidence="1">
    <location>
        <begin position="36"/>
        <end position="74"/>
    </location>
</feature>
<evidence type="ECO:0000256" key="1">
    <source>
        <dbReference type="SAM" id="MobiDB-lite"/>
    </source>
</evidence>
<name>A0A0G4K342_9SPIR</name>
<sequence length="217" mass="23957">MKTKIFLLALLLLVLVFSCAKSNPVSANNTTDNNIGSGIESNGENDNNGDNNNNGESDNNGDNNNNGENENNGENNKEENILFHPELIYGEYNSESYENHVGNDFFDPNESPFTIVNKPMTLTISEDSGSIYGFTIVYNFDGKNVYYSNLFKNYYENGFQILKGNGVTSAGGPGGGYYTILKFDSNFNLVEASFYTINKSGEIVCHTAHNMKKTPIK</sequence>
<evidence type="ECO:0008006" key="5">
    <source>
        <dbReference type="Google" id="ProtNLM"/>
    </source>
</evidence>
<evidence type="ECO:0000313" key="4">
    <source>
        <dbReference type="Proteomes" id="UP000043763"/>
    </source>
</evidence>
<evidence type="ECO:0000256" key="2">
    <source>
        <dbReference type="SAM" id="SignalP"/>
    </source>
</evidence>
<feature type="chain" id="PRO_5005194548" description="Lipoprotein" evidence="2">
    <location>
        <begin position="28"/>
        <end position="217"/>
    </location>
</feature>
<dbReference type="PROSITE" id="PS51257">
    <property type="entry name" value="PROKAR_LIPOPROTEIN"/>
    <property type="match status" value="1"/>
</dbReference>
<keyword evidence="4" id="KW-1185">Reference proteome</keyword>
<feature type="compositionally biased region" description="Polar residues" evidence="1">
    <location>
        <begin position="26"/>
        <end position="35"/>
    </location>
</feature>
<feature type="signal peptide" evidence="2">
    <location>
        <begin position="1"/>
        <end position="27"/>
    </location>
</feature>
<gene>
    <name evidence="3" type="ORF">BRSU_0062</name>
</gene>
<organism evidence="3 4">
    <name type="scientific">Brachyspira suanatina</name>
    <dbReference type="NCBI Taxonomy" id="381802"/>
    <lineage>
        <taxon>Bacteria</taxon>
        <taxon>Pseudomonadati</taxon>
        <taxon>Spirochaetota</taxon>
        <taxon>Spirochaetia</taxon>
        <taxon>Brachyspirales</taxon>
        <taxon>Brachyspiraceae</taxon>
        <taxon>Brachyspira</taxon>
    </lineage>
</organism>
<protein>
    <recommendedName>
        <fullName evidence="5">Lipoprotein</fullName>
    </recommendedName>
</protein>
<dbReference type="EMBL" id="CVLB01000001">
    <property type="protein sequence ID" value="CRF31377.1"/>
    <property type="molecule type" value="Genomic_DNA"/>
</dbReference>
<proteinExistence type="predicted"/>
<reference evidence="4" key="1">
    <citation type="submission" date="2015-04" db="EMBL/GenBank/DDBJ databases">
        <authorList>
            <person name="Mushtaq Mamoona"/>
        </authorList>
    </citation>
    <scope>NUCLEOTIDE SEQUENCE [LARGE SCALE GENOMIC DNA]</scope>
    <source>
        <strain evidence="4">AN4859/03</strain>
    </source>
</reference>